<organism evidence="1 2">
    <name type="scientific">Biomphalaria pfeifferi</name>
    <name type="common">Bloodfluke planorb</name>
    <name type="synonym">Freshwater snail</name>
    <dbReference type="NCBI Taxonomy" id="112525"/>
    <lineage>
        <taxon>Eukaryota</taxon>
        <taxon>Metazoa</taxon>
        <taxon>Spiralia</taxon>
        <taxon>Lophotrochozoa</taxon>
        <taxon>Mollusca</taxon>
        <taxon>Gastropoda</taxon>
        <taxon>Heterobranchia</taxon>
        <taxon>Euthyneura</taxon>
        <taxon>Panpulmonata</taxon>
        <taxon>Hygrophila</taxon>
        <taxon>Lymnaeoidea</taxon>
        <taxon>Planorbidae</taxon>
        <taxon>Biomphalaria</taxon>
    </lineage>
</organism>
<evidence type="ECO:0000313" key="2">
    <source>
        <dbReference type="Proteomes" id="UP001233172"/>
    </source>
</evidence>
<gene>
    <name evidence="1" type="ORF">Bpfe_028112</name>
</gene>
<sequence length="72" mass="8075">MEFCSTDCIKSLGDYDPDGKTHSAFPNYLQGRDPEPLILIYTPREYGAFIASLREANGQWGVHPSEKNALLE</sequence>
<reference evidence="1" key="2">
    <citation type="submission" date="2023-04" db="EMBL/GenBank/DDBJ databases">
        <authorList>
            <person name="Bu L."/>
            <person name="Lu L."/>
            <person name="Laidemitt M.R."/>
            <person name="Zhang S.M."/>
            <person name="Mutuku M."/>
            <person name="Mkoji G."/>
            <person name="Steinauer M."/>
            <person name="Loker E.S."/>
        </authorList>
    </citation>
    <scope>NUCLEOTIDE SEQUENCE</scope>
    <source>
        <strain evidence="1">KasaAsao</strain>
        <tissue evidence="1">Whole Snail</tissue>
    </source>
</reference>
<proteinExistence type="predicted"/>
<dbReference type="EMBL" id="JASAOG010000240">
    <property type="protein sequence ID" value="KAK0042459.1"/>
    <property type="molecule type" value="Genomic_DNA"/>
</dbReference>
<reference evidence="1" key="1">
    <citation type="journal article" date="2023" name="PLoS Negl. Trop. Dis.">
        <title>A genome sequence for Biomphalaria pfeifferi, the major vector snail for the human-infecting parasite Schistosoma mansoni.</title>
        <authorList>
            <person name="Bu L."/>
            <person name="Lu L."/>
            <person name="Laidemitt M.R."/>
            <person name="Zhang S.M."/>
            <person name="Mutuku M."/>
            <person name="Mkoji G."/>
            <person name="Steinauer M."/>
            <person name="Loker E.S."/>
        </authorList>
    </citation>
    <scope>NUCLEOTIDE SEQUENCE</scope>
    <source>
        <strain evidence="1">KasaAsao</strain>
    </source>
</reference>
<dbReference type="AlphaFoldDB" id="A0AAD8AVK4"/>
<accession>A0AAD8AVK4</accession>
<protein>
    <submittedName>
        <fullName evidence="1">Uncharacterized protein</fullName>
    </submittedName>
</protein>
<dbReference type="Proteomes" id="UP001233172">
    <property type="component" value="Unassembled WGS sequence"/>
</dbReference>
<keyword evidence="2" id="KW-1185">Reference proteome</keyword>
<name>A0AAD8AVK4_BIOPF</name>
<evidence type="ECO:0000313" key="1">
    <source>
        <dbReference type="EMBL" id="KAK0042459.1"/>
    </source>
</evidence>
<comment type="caution">
    <text evidence="1">The sequence shown here is derived from an EMBL/GenBank/DDBJ whole genome shotgun (WGS) entry which is preliminary data.</text>
</comment>